<dbReference type="AlphaFoldDB" id="A0A286IFX1"/>
<evidence type="ECO:0000256" key="1">
    <source>
        <dbReference type="SAM" id="SignalP"/>
    </source>
</evidence>
<dbReference type="EMBL" id="OCPC01000005">
    <property type="protein sequence ID" value="SOE18239.1"/>
    <property type="molecule type" value="Genomic_DNA"/>
</dbReference>
<dbReference type="RefSeq" id="WP_244577923.1">
    <property type="nucleotide sequence ID" value="NZ_OCPC01000005.1"/>
</dbReference>
<keyword evidence="3" id="KW-1185">Reference proteome</keyword>
<gene>
    <name evidence="2" type="ORF">SAMN05877838_3159</name>
</gene>
<evidence type="ECO:0000313" key="3">
    <source>
        <dbReference type="Proteomes" id="UP000219465"/>
    </source>
</evidence>
<dbReference type="SUPFAM" id="SSF48695">
    <property type="entry name" value="Multiheme cytochromes"/>
    <property type="match status" value="1"/>
</dbReference>
<feature type="signal peptide" evidence="1">
    <location>
        <begin position="1"/>
        <end position="24"/>
    </location>
</feature>
<sequence>MVFRFVFAATFVFALGFSAHTALAQDQNSQTLERLSRIVEAWRQSPHADFESQAFTHWNDEEARQVPGSCAVCHSGIGFNSYVTGDMSVAGILDHPTPLGNTVDCAACHGEGATNLTEVPFPSGVRLDGFETSAVCVVCHQGRAAGVTVQNATAGLEDDTVSEALSFINVHYSPSAGTQMGSVAGTGYQYEGRTYKGQFTHVSDFQQCTDCHRPHSLASVPIENCTACHQGAEAFSDIRISPADFDGDGDVSEGIGEPIKEMHGRLYAAIQSYARDVAGTAVIYADRYPHFFIDTDGDGAATEGEVAFPNRYASWTPRLLKAAYNYQFIAKDKAAYAHNPHYALQILYDTLEDLSGSVDVDMAKPTRP</sequence>
<accession>A0A286IFX1</accession>
<proteinExistence type="predicted"/>
<evidence type="ECO:0000313" key="2">
    <source>
        <dbReference type="EMBL" id="SOE18239.1"/>
    </source>
</evidence>
<organism evidence="2 3">
    <name type="scientific">Hoeflea halophila</name>
    <dbReference type="NCBI Taxonomy" id="714899"/>
    <lineage>
        <taxon>Bacteria</taxon>
        <taxon>Pseudomonadati</taxon>
        <taxon>Pseudomonadota</taxon>
        <taxon>Alphaproteobacteria</taxon>
        <taxon>Hyphomicrobiales</taxon>
        <taxon>Rhizobiaceae</taxon>
        <taxon>Hoeflea</taxon>
    </lineage>
</organism>
<name>A0A286IFX1_9HYPH</name>
<dbReference type="InterPro" id="IPR036280">
    <property type="entry name" value="Multihaem_cyt_sf"/>
</dbReference>
<keyword evidence="1" id="KW-0732">Signal</keyword>
<dbReference type="Proteomes" id="UP000219465">
    <property type="component" value="Unassembled WGS sequence"/>
</dbReference>
<dbReference type="Gene3D" id="1.10.1130.10">
    <property type="entry name" value="Flavocytochrome C3, Chain A"/>
    <property type="match status" value="1"/>
</dbReference>
<protein>
    <submittedName>
        <fullName evidence="2">Uncharacterized protein</fullName>
    </submittedName>
</protein>
<feature type="chain" id="PRO_5012334922" evidence="1">
    <location>
        <begin position="25"/>
        <end position="368"/>
    </location>
</feature>
<reference evidence="3" key="1">
    <citation type="submission" date="2017-08" db="EMBL/GenBank/DDBJ databases">
        <authorList>
            <person name="Varghese N."/>
            <person name="Submissions S."/>
        </authorList>
    </citation>
    <scope>NUCLEOTIDE SEQUENCE [LARGE SCALE GENOMIC DNA]</scope>
    <source>
        <strain evidence="3">KCTC 23107</strain>
    </source>
</reference>